<dbReference type="SUPFAM" id="SSF56784">
    <property type="entry name" value="HAD-like"/>
    <property type="match status" value="1"/>
</dbReference>
<dbReference type="PANTHER" id="PTHR31284:SF10">
    <property type="entry name" value="ACID PHOSPHATASE-LIKE PROTEIN"/>
    <property type="match status" value="1"/>
</dbReference>
<sequence length="248" mass="26428">MMPGRGFVTAVVTAIGAAAVILASCPAVLAQPPAPPAPIIPSPVQPANVGDLKREAVAYYDSGAYLTNLQQAAAPAIAWINEQAPRVARPAVVFDVDETALSNWEAIKANDFGRFGTGPCDQLPEGPCGWLAWDLSGRSTMIPPTMDVFNTAKERGATIFFITGRDESQRASTERNLLNTGYAGYERLIMEPTGAHYVSAADFKAPQRAAIEAEGYTIIANIGDQPSDLAGGFAQQTYLLPNPFYRIP</sequence>
<accession>A0AAD1H9X4</accession>
<dbReference type="RefSeq" id="WP_234809961.1">
    <property type="nucleotide sequence ID" value="NZ_AP022560.1"/>
</dbReference>
<gene>
    <name evidence="3" type="ORF">MMOR_17820</name>
</gene>
<evidence type="ECO:0000256" key="2">
    <source>
        <dbReference type="SAM" id="SignalP"/>
    </source>
</evidence>
<dbReference type="KEGG" id="mmor:MMOR_17820"/>
<reference evidence="3 4" key="1">
    <citation type="journal article" date="2019" name="Emerg. Microbes Infect.">
        <title>Comprehensive subspecies identification of 175 nontuberculous mycobacteria species based on 7547 genomic profiles.</title>
        <authorList>
            <person name="Matsumoto Y."/>
            <person name="Kinjo T."/>
            <person name="Motooka D."/>
            <person name="Nabeya D."/>
            <person name="Jung N."/>
            <person name="Uechi K."/>
            <person name="Horii T."/>
            <person name="Iida T."/>
            <person name="Fujita J."/>
            <person name="Nakamura S."/>
        </authorList>
    </citation>
    <scope>NUCLEOTIDE SEQUENCE [LARGE SCALE GENOMIC DNA]</scope>
    <source>
        <strain evidence="3 4">JCM 6375</strain>
    </source>
</reference>
<dbReference type="Pfam" id="PF03767">
    <property type="entry name" value="Acid_phosphat_B"/>
    <property type="match status" value="1"/>
</dbReference>
<evidence type="ECO:0000313" key="3">
    <source>
        <dbReference type="EMBL" id="BBX00846.1"/>
    </source>
</evidence>
<dbReference type="Proteomes" id="UP000466681">
    <property type="component" value="Chromosome"/>
</dbReference>
<dbReference type="AlphaFoldDB" id="A0AAD1H9X4"/>
<dbReference type="EMBL" id="AP022560">
    <property type="protein sequence ID" value="BBX00846.1"/>
    <property type="molecule type" value="Genomic_DNA"/>
</dbReference>
<keyword evidence="4" id="KW-1185">Reference proteome</keyword>
<evidence type="ECO:0000313" key="4">
    <source>
        <dbReference type="Proteomes" id="UP000466681"/>
    </source>
</evidence>
<evidence type="ECO:0000256" key="1">
    <source>
        <dbReference type="ARBA" id="ARBA00022729"/>
    </source>
</evidence>
<keyword evidence="1 2" id="KW-0732">Signal</keyword>
<dbReference type="InterPro" id="IPR036412">
    <property type="entry name" value="HAD-like_sf"/>
</dbReference>
<dbReference type="PROSITE" id="PS51257">
    <property type="entry name" value="PROKAR_LIPOPROTEIN"/>
    <property type="match status" value="1"/>
</dbReference>
<proteinExistence type="predicted"/>
<protein>
    <submittedName>
        <fullName evidence="3">Acid phosphatase</fullName>
    </submittedName>
</protein>
<name>A0AAD1H9X4_9MYCO</name>
<feature type="signal peptide" evidence="2">
    <location>
        <begin position="1"/>
        <end position="30"/>
    </location>
</feature>
<feature type="chain" id="PRO_5041999283" evidence="2">
    <location>
        <begin position="31"/>
        <end position="248"/>
    </location>
</feature>
<organism evidence="3 4">
    <name type="scientific">Mycolicibacterium moriokaense</name>
    <dbReference type="NCBI Taxonomy" id="39691"/>
    <lineage>
        <taxon>Bacteria</taxon>
        <taxon>Bacillati</taxon>
        <taxon>Actinomycetota</taxon>
        <taxon>Actinomycetes</taxon>
        <taxon>Mycobacteriales</taxon>
        <taxon>Mycobacteriaceae</taxon>
        <taxon>Mycolicibacterium</taxon>
    </lineage>
</organism>
<dbReference type="Gene3D" id="3.40.50.1000">
    <property type="entry name" value="HAD superfamily/HAD-like"/>
    <property type="match status" value="1"/>
</dbReference>
<dbReference type="InterPro" id="IPR005519">
    <property type="entry name" value="Acid_phosphat_B-like"/>
</dbReference>
<dbReference type="InterPro" id="IPR023214">
    <property type="entry name" value="HAD_sf"/>
</dbReference>
<dbReference type="PANTHER" id="PTHR31284">
    <property type="entry name" value="ACID PHOSPHATASE-LIKE PROTEIN"/>
    <property type="match status" value="1"/>
</dbReference>